<protein>
    <submittedName>
        <fullName evidence="3">FERM domain-containing protein</fullName>
    </submittedName>
</protein>
<reference evidence="1 2" key="2">
    <citation type="submission" date="2018-11" db="EMBL/GenBank/DDBJ databases">
        <authorList>
            <consortium name="Pathogen Informatics"/>
        </authorList>
    </citation>
    <scope>NUCLEOTIDE SEQUENCE [LARGE SCALE GENOMIC DNA]</scope>
</reference>
<evidence type="ECO:0000313" key="2">
    <source>
        <dbReference type="Proteomes" id="UP000271162"/>
    </source>
</evidence>
<keyword evidence="2" id="KW-1185">Reference proteome</keyword>
<dbReference type="Proteomes" id="UP000271162">
    <property type="component" value="Unassembled WGS sequence"/>
</dbReference>
<evidence type="ECO:0000313" key="1">
    <source>
        <dbReference type="EMBL" id="VDL77152.1"/>
    </source>
</evidence>
<evidence type="ECO:0000313" key="3">
    <source>
        <dbReference type="WBParaSite" id="NBR_0001356201-mRNA-1"/>
    </source>
</evidence>
<proteinExistence type="predicted"/>
<gene>
    <name evidence="1" type="ORF">NBR_LOCUS13563</name>
</gene>
<accession>A0A0N4YAW5</accession>
<reference evidence="3" key="1">
    <citation type="submission" date="2017-02" db="UniProtKB">
        <authorList>
            <consortium name="WormBaseParasite"/>
        </authorList>
    </citation>
    <scope>IDENTIFICATION</scope>
</reference>
<dbReference type="WBParaSite" id="NBR_0001356201-mRNA-1">
    <property type="protein sequence ID" value="NBR_0001356201-mRNA-1"/>
    <property type="gene ID" value="NBR_0001356201"/>
</dbReference>
<dbReference type="EMBL" id="UYSL01021080">
    <property type="protein sequence ID" value="VDL77152.1"/>
    <property type="molecule type" value="Genomic_DNA"/>
</dbReference>
<name>A0A0N4YAW5_NIPBR</name>
<dbReference type="AlphaFoldDB" id="A0A0N4YAW5"/>
<sequence>MLKSLAENALLTNQKAETVCQQSILSLGMQYFFTDLNPGRHFPNNVILCITANWLAITRAEQIERQRAWQLSPISAASAQGSDDEGDQFGGLAPGPRLGRRVNVIHFTPLQLVSLASEPTSPALFMCHALHLCHNSCRTSLCPANPSITAQITGELRSCPLYVYEMHF</sequence>
<organism evidence="3">
    <name type="scientific">Nippostrongylus brasiliensis</name>
    <name type="common">Rat hookworm</name>
    <dbReference type="NCBI Taxonomy" id="27835"/>
    <lineage>
        <taxon>Eukaryota</taxon>
        <taxon>Metazoa</taxon>
        <taxon>Ecdysozoa</taxon>
        <taxon>Nematoda</taxon>
        <taxon>Chromadorea</taxon>
        <taxon>Rhabditida</taxon>
        <taxon>Rhabditina</taxon>
        <taxon>Rhabditomorpha</taxon>
        <taxon>Strongyloidea</taxon>
        <taxon>Heligmosomidae</taxon>
        <taxon>Nippostrongylus</taxon>
    </lineage>
</organism>